<evidence type="ECO:0000259" key="6">
    <source>
        <dbReference type="Pfam" id="PF01490"/>
    </source>
</evidence>
<dbReference type="Proteomes" id="UP001642464">
    <property type="component" value="Unassembled WGS sequence"/>
</dbReference>
<feature type="transmembrane region" description="Helical" evidence="5">
    <location>
        <begin position="679"/>
        <end position="705"/>
    </location>
</feature>
<feature type="domain" description="Amino acid transporter transmembrane" evidence="6">
    <location>
        <begin position="458"/>
        <end position="867"/>
    </location>
</feature>
<feature type="transmembrane region" description="Helical" evidence="5">
    <location>
        <begin position="534"/>
        <end position="561"/>
    </location>
</feature>
<gene>
    <name evidence="7" type="ORF">SCF082_LOCUS3248</name>
</gene>
<evidence type="ECO:0000313" key="8">
    <source>
        <dbReference type="Proteomes" id="UP001642464"/>
    </source>
</evidence>
<organism evidence="7 8">
    <name type="scientific">Durusdinium trenchii</name>
    <dbReference type="NCBI Taxonomy" id="1381693"/>
    <lineage>
        <taxon>Eukaryota</taxon>
        <taxon>Sar</taxon>
        <taxon>Alveolata</taxon>
        <taxon>Dinophyceae</taxon>
        <taxon>Suessiales</taxon>
        <taxon>Symbiodiniaceae</taxon>
        <taxon>Durusdinium</taxon>
    </lineage>
</organism>
<feature type="transmembrane region" description="Helical" evidence="5">
    <location>
        <begin position="783"/>
        <end position="803"/>
    </location>
</feature>
<feature type="transmembrane region" description="Helical" evidence="5">
    <location>
        <begin position="282"/>
        <end position="304"/>
    </location>
</feature>
<sequence length="873" mass="96092">MQSTKFQRQSSFRRGGVIPTAICLSKATISVGVLSMSVHAAEVGALYQLACLMLGGVLTVLSIRMISVASIETKKWSFEDVCEELFHPVMAIVTGFMNACVCLGSAAGYLIVCGQVFVVVFPTDDATRNLFVVSVGIFVCCPMALARHVGFTRHLAAMTVGALILLVIVVAWYMGEHRIDESVTTESFLLGPGEATFVAYMNSINNMIFAYNNQFNVPQLTRELTHEPSRDGMTKVAILSTSVTFLLYALVFLLSVLAFGVAENQKDSLILDLMPVREEIHVRISLMAVMFSVLTCFQLHIYPIQQFLAYLVRKARGCSSDDEKADVVYFGRSLTRWYDIFCALGSVCLVVLIAVVITSLRAMLDFIGAFGAAYISFMVPPMWIIALRRKDEQNFSWFNKEILWSVSFLALGLFLFVFGTYSAEAVDLETAVSEVSTTDSLAKMQPTKLQRQSSFRRGGVIPTAICLSKAAIGAGVLSVSVHAAEVGALYQLACLMLGGMLTVLSIRMISVASIETKKWSFEDVCEELFHPVMSIFTGFMNACVCLGSAAGYLIVCGQVFVVIFQADNATRNLFVVLVGIFVCCPMALARHVGFMRHLAALSVGALILLVIVVAWYMGDRGIDESVTTENFLLGPGGATFITYMNSINNMIFAYNNQFNVPQLTGELTPEPSRNGMTKVALLSTSISFLLYASVSILGVLAFGVAENQKDSLILDLMPVRKEIHVLISLIAVMFSVLTCFQFHIYPVRQFLAYLVRKARGRSSDDEKTDVVYFGRSLTRWYDIFCALGSVCLVVLIAVVITSLRAMLDFIGAFGAAYISFMVPPMWIIALRRKDEKNFSWFSREILFSVSFLALGLFLFVFGTYSAILPILGL</sequence>
<feature type="transmembrane region" description="Helical" evidence="5">
    <location>
        <begin position="809"/>
        <end position="830"/>
    </location>
</feature>
<feature type="transmembrane region" description="Helical" evidence="5">
    <location>
        <begin position="598"/>
        <end position="617"/>
    </location>
</feature>
<evidence type="ECO:0000256" key="1">
    <source>
        <dbReference type="ARBA" id="ARBA00004141"/>
    </source>
</evidence>
<feature type="transmembrane region" description="Helical" evidence="5">
    <location>
        <begin position="88"/>
        <end position="121"/>
    </location>
</feature>
<feature type="transmembrane region" description="Helical" evidence="5">
    <location>
        <begin position="459"/>
        <end position="480"/>
    </location>
</feature>
<keyword evidence="3 5" id="KW-1133">Transmembrane helix</keyword>
<feature type="transmembrane region" description="Helical" evidence="5">
    <location>
        <begin position="155"/>
        <end position="175"/>
    </location>
</feature>
<comment type="subcellular location">
    <subcellularLocation>
        <location evidence="1">Membrane</location>
        <topology evidence="1">Multi-pass membrane protein</topology>
    </subcellularLocation>
</comment>
<feature type="transmembrane region" description="Helical" evidence="5">
    <location>
        <begin position="340"/>
        <end position="360"/>
    </location>
</feature>
<evidence type="ECO:0000256" key="3">
    <source>
        <dbReference type="ARBA" id="ARBA00022989"/>
    </source>
</evidence>
<accession>A0ABP0HRL3</accession>
<evidence type="ECO:0000313" key="7">
    <source>
        <dbReference type="EMBL" id="CAK8992864.1"/>
    </source>
</evidence>
<feature type="transmembrane region" description="Helical" evidence="5">
    <location>
        <begin position="46"/>
        <end position="67"/>
    </location>
</feature>
<reference evidence="7 8" key="1">
    <citation type="submission" date="2024-02" db="EMBL/GenBank/DDBJ databases">
        <authorList>
            <person name="Chen Y."/>
            <person name="Shah S."/>
            <person name="Dougan E. K."/>
            <person name="Thang M."/>
            <person name="Chan C."/>
        </authorList>
    </citation>
    <scope>NUCLEOTIDE SEQUENCE [LARGE SCALE GENOMIC DNA]</scope>
</reference>
<feature type="transmembrane region" description="Helical" evidence="5">
    <location>
        <begin position="851"/>
        <end position="871"/>
    </location>
</feature>
<feature type="transmembrane region" description="Helical" evidence="5">
    <location>
        <begin position="21"/>
        <end position="40"/>
    </location>
</feature>
<dbReference type="PANTHER" id="PTHR22950">
    <property type="entry name" value="AMINO ACID TRANSPORTER"/>
    <property type="match status" value="1"/>
</dbReference>
<dbReference type="EMBL" id="CAXAMM010001658">
    <property type="protein sequence ID" value="CAK8992864.1"/>
    <property type="molecule type" value="Genomic_DNA"/>
</dbReference>
<keyword evidence="2 5" id="KW-0812">Transmembrane</keyword>
<comment type="caution">
    <text evidence="7">The sequence shown here is derived from an EMBL/GenBank/DDBJ whole genome shotgun (WGS) entry which is preliminary data.</text>
</comment>
<name>A0ABP0HRL3_9DINO</name>
<feature type="transmembrane region" description="Helical" evidence="5">
    <location>
        <begin position="573"/>
        <end position="592"/>
    </location>
</feature>
<evidence type="ECO:0000256" key="4">
    <source>
        <dbReference type="ARBA" id="ARBA00023136"/>
    </source>
</evidence>
<feature type="domain" description="Amino acid transporter transmembrane" evidence="6">
    <location>
        <begin position="15"/>
        <end position="421"/>
    </location>
</feature>
<feature type="transmembrane region" description="Helical" evidence="5">
    <location>
        <begin position="402"/>
        <end position="423"/>
    </location>
</feature>
<keyword evidence="4 5" id="KW-0472">Membrane</keyword>
<feature type="transmembrane region" description="Helical" evidence="5">
    <location>
        <begin position="366"/>
        <end position="386"/>
    </location>
</feature>
<dbReference type="Gene3D" id="1.20.1740.10">
    <property type="entry name" value="Amino acid/polyamine transporter I"/>
    <property type="match status" value="2"/>
</dbReference>
<feature type="transmembrane region" description="Helical" evidence="5">
    <location>
        <begin position="127"/>
        <end position="146"/>
    </location>
</feature>
<keyword evidence="8" id="KW-1185">Reference proteome</keyword>
<evidence type="ECO:0000256" key="2">
    <source>
        <dbReference type="ARBA" id="ARBA00022692"/>
    </source>
</evidence>
<feature type="transmembrane region" description="Helical" evidence="5">
    <location>
        <begin position="725"/>
        <end position="747"/>
    </location>
</feature>
<dbReference type="InterPro" id="IPR013057">
    <property type="entry name" value="AA_transpt_TM"/>
</dbReference>
<feature type="transmembrane region" description="Helical" evidence="5">
    <location>
        <begin position="492"/>
        <end position="514"/>
    </location>
</feature>
<dbReference type="Pfam" id="PF01490">
    <property type="entry name" value="Aa_trans"/>
    <property type="match status" value="2"/>
</dbReference>
<feature type="transmembrane region" description="Helical" evidence="5">
    <location>
        <begin position="236"/>
        <end position="262"/>
    </location>
</feature>
<protein>
    <submittedName>
        <fullName evidence="7">Vacuolar amino acid transporter 6</fullName>
    </submittedName>
</protein>
<proteinExistence type="predicted"/>
<evidence type="ECO:0000256" key="5">
    <source>
        <dbReference type="SAM" id="Phobius"/>
    </source>
</evidence>